<name>A0ACA9NHZ8_9GLOM</name>
<keyword evidence="2" id="KW-1185">Reference proteome</keyword>
<dbReference type="Proteomes" id="UP000789920">
    <property type="component" value="Unassembled WGS sequence"/>
</dbReference>
<dbReference type="EMBL" id="CAJVQC010014319">
    <property type="protein sequence ID" value="CAG8656174.1"/>
    <property type="molecule type" value="Genomic_DNA"/>
</dbReference>
<proteinExistence type="predicted"/>
<organism evidence="1 2">
    <name type="scientific">Racocetra persica</name>
    <dbReference type="NCBI Taxonomy" id="160502"/>
    <lineage>
        <taxon>Eukaryota</taxon>
        <taxon>Fungi</taxon>
        <taxon>Fungi incertae sedis</taxon>
        <taxon>Mucoromycota</taxon>
        <taxon>Glomeromycotina</taxon>
        <taxon>Glomeromycetes</taxon>
        <taxon>Diversisporales</taxon>
        <taxon>Gigasporaceae</taxon>
        <taxon>Racocetra</taxon>
    </lineage>
</organism>
<accession>A0ACA9NHZ8</accession>
<comment type="caution">
    <text evidence="1">The sequence shown here is derived from an EMBL/GenBank/DDBJ whole genome shotgun (WGS) entry which is preliminary data.</text>
</comment>
<protein>
    <submittedName>
        <fullName evidence="1">33399_t:CDS:1</fullName>
    </submittedName>
</protein>
<evidence type="ECO:0000313" key="2">
    <source>
        <dbReference type="Proteomes" id="UP000789920"/>
    </source>
</evidence>
<reference evidence="1" key="1">
    <citation type="submission" date="2021-06" db="EMBL/GenBank/DDBJ databases">
        <authorList>
            <person name="Kallberg Y."/>
            <person name="Tangrot J."/>
            <person name="Rosling A."/>
        </authorList>
    </citation>
    <scope>NUCLEOTIDE SEQUENCE</scope>
    <source>
        <strain evidence="1">MA461A</strain>
    </source>
</reference>
<gene>
    <name evidence="1" type="ORF">RPERSI_LOCUS8083</name>
</gene>
<sequence>NEMITSIKKAFVNRLPDLDWLDDKTRKLAVEKVDAIIQKIGYPTKSPNTSDPISLQDYYRNVKFDQDDYFGNLLSSHLWASDILWKEVGKPVNRDSWYMSPQTVNAYYNPTGNEIVFPAGILQFPFFSSKAPEYINYGAIGAVIGHELTHGFDNNGRQYDATGRLTQWWSNATIENFKEKAECFVDQYSSYTINDTKGEPVHLNGRLTLGENLADNGGLREAYDAWYTRYKNDSDREYNNYLLPGFDNLTREQLFFIAYGHSWCSKIRPETAVHTDPHSPPAWRVNGVLRNSPKFSEVFKCKPGSKMNPVKKCALW</sequence>
<evidence type="ECO:0000313" key="1">
    <source>
        <dbReference type="EMBL" id="CAG8656174.1"/>
    </source>
</evidence>
<feature type="non-terminal residue" evidence="1">
    <location>
        <position position="1"/>
    </location>
</feature>